<dbReference type="RefSeq" id="WP_120353547.1">
    <property type="nucleotide sequence ID" value="NZ_RAQO01000004.1"/>
</dbReference>
<accession>A0A420EFR3</accession>
<proteinExistence type="predicted"/>
<organism evidence="2 3">
    <name type="scientific">Alginatibacterium sediminis</name>
    <dbReference type="NCBI Taxonomy" id="2164068"/>
    <lineage>
        <taxon>Bacteria</taxon>
        <taxon>Pseudomonadati</taxon>
        <taxon>Pseudomonadota</taxon>
        <taxon>Gammaproteobacteria</taxon>
        <taxon>Alteromonadales</taxon>
        <taxon>Alteromonadaceae</taxon>
        <taxon>Alginatibacterium</taxon>
    </lineage>
</organism>
<reference evidence="2 3" key="1">
    <citation type="submission" date="2018-09" db="EMBL/GenBank/DDBJ databases">
        <authorList>
            <person name="Wang Z."/>
        </authorList>
    </citation>
    <scope>NUCLEOTIDE SEQUENCE [LARGE SCALE GENOMIC DNA]</scope>
    <source>
        <strain evidence="2 3">ALS 81</strain>
    </source>
</reference>
<keyword evidence="1" id="KW-0732">Signal</keyword>
<dbReference type="OrthoDB" id="5566524at2"/>
<gene>
    <name evidence="2" type="ORF">DBZ36_03490</name>
</gene>
<dbReference type="Pfam" id="PF10972">
    <property type="entry name" value="CsiV"/>
    <property type="match status" value="1"/>
</dbReference>
<evidence type="ECO:0000256" key="1">
    <source>
        <dbReference type="SAM" id="SignalP"/>
    </source>
</evidence>
<dbReference type="Proteomes" id="UP000286482">
    <property type="component" value="Unassembled WGS sequence"/>
</dbReference>
<dbReference type="InterPro" id="IPR021241">
    <property type="entry name" value="CsiV"/>
</dbReference>
<evidence type="ECO:0000313" key="3">
    <source>
        <dbReference type="Proteomes" id="UP000286482"/>
    </source>
</evidence>
<name>A0A420EFR3_9ALTE</name>
<dbReference type="AlphaFoldDB" id="A0A420EFR3"/>
<sequence length="284" mass="32407">MQTKQRKPLGLFTIISLFVLLSSSLSAFARPFTVEMIVFKRTDGLRSTAEKWPQPQYLDVQVESQLLAPLYGCSDASCLQSLQFTRLPTVINGKDWPAYGPTNRRVLSSSSLRLKRQYNSLRTHAGFTPMLHIAWRETVLPKHRAQHNGFQAGENFADRDNNDGIELSQVINDALASTNQNWEIDGSIRVYLQHYLYIEAQMLLKQEVTKQIELEPVLSEATNTSIDSDESNVVVGEFTDIIETPTQTVSVLESYKFDQKRRVKSDEVHYFDHPLMGLVIQIRK</sequence>
<protein>
    <recommendedName>
        <fullName evidence="4">Peptidoglycan-binding protein CsiV</fullName>
    </recommendedName>
</protein>
<keyword evidence="3" id="KW-1185">Reference proteome</keyword>
<feature type="chain" id="PRO_5019355334" description="Peptidoglycan-binding protein CsiV" evidence="1">
    <location>
        <begin position="30"/>
        <end position="284"/>
    </location>
</feature>
<feature type="signal peptide" evidence="1">
    <location>
        <begin position="1"/>
        <end position="29"/>
    </location>
</feature>
<comment type="caution">
    <text evidence="2">The sequence shown here is derived from an EMBL/GenBank/DDBJ whole genome shotgun (WGS) entry which is preliminary data.</text>
</comment>
<evidence type="ECO:0000313" key="2">
    <source>
        <dbReference type="EMBL" id="RKF19542.1"/>
    </source>
</evidence>
<dbReference type="EMBL" id="RAQO01000004">
    <property type="protein sequence ID" value="RKF19542.1"/>
    <property type="molecule type" value="Genomic_DNA"/>
</dbReference>
<evidence type="ECO:0008006" key="4">
    <source>
        <dbReference type="Google" id="ProtNLM"/>
    </source>
</evidence>